<gene>
    <name evidence="14" type="primary">dnaN</name>
    <name evidence="14" type="ORF">H3L94_04430</name>
</gene>
<evidence type="ECO:0000259" key="13">
    <source>
        <dbReference type="Pfam" id="PF02768"/>
    </source>
</evidence>
<dbReference type="PANTHER" id="PTHR30478:SF0">
    <property type="entry name" value="BETA SLIDING CLAMP"/>
    <property type="match status" value="1"/>
</dbReference>
<keyword evidence="5 10" id="KW-0808">Transferase</keyword>
<dbReference type="KEGG" id="nsg:H3L94_04430"/>
<keyword evidence="4 10" id="KW-0963">Cytoplasm</keyword>
<evidence type="ECO:0000256" key="1">
    <source>
        <dbReference type="ARBA" id="ARBA00004496"/>
    </source>
</evidence>
<dbReference type="GO" id="GO:0003677">
    <property type="term" value="F:DNA binding"/>
    <property type="evidence" value="ECO:0007669"/>
    <property type="project" value="UniProtKB-UniRule"/>
</dbReference>
<evidence type="ECO:0000256" key="8">
    <source>
        <dbReference type="ARBA" id="ARBA00022932"/>
    </source>
</evidence>
<dbReference type="EMBL" id="CP059567">
    <property type="protein sequence ID" value="QMT41279.1"/>
    <property type="molecule type" value="Genomic_DNA"/>
</dbReference>
<dbReference type="InterPro" id="IPR001001">
    <property type="entry name" value="DNA_polIII_beta"/>
</dbReference>
<dbReference type="Proteomes" id="UP000514752">
    <property type="component" value="Chromosome"/>
</dbReference>
<dbReference type="RefSeq" id="WP_182122822.1">
    <property type="nucleotide sequence ID" value="NZ_CP059567.1"/>
</dbReference>
<evidence type="ECO:0000256" key="5">
    <source>
        <dbReference type="ARBA" id="ARBA00022679"/>
    </source>
</evidence>
<comment type="similarity">
    <text evidence="2 10">Belongs to the beta sliding clamp family.</text>
</comment>
<dbReference type="GO" id="GO:0005737">
    <property type="term" value="C:cytoplasm"/>
    <property type="evidence" value="ECO:0007669"/>
    <property type="project" value="UniProtKB-SubCell"/>
</dbReference>
<name>A0A7D7NBA3_9NEIS</name>
<accession>A0A7D7NBA3</accession>
<feature type="domain" description="DNA polymerase III beta sliding clamp C-terminal" evidence="13">
    <location>
        <begin position="243"/>
        <end position="361"/>
    </location>
</feature>
<evidence type="ECO:0000313" key="14">
    <source>
        <dbReference type="EMBL" id="QMT41279.1"/>
    </source>
</evidence>
<evidence type="ECO:0000259" key="11">
    <source>
        <dbReference type="Pfam" id="PF00712"/>
    </source>
</evidence>
<dbReference type="InterPro" id="IPR046938">
    <property type="entry name" value="DNA_clamp_sf"/>
</dbReference>
<keyword evidence="6 10" id="KW-0548">Nucleotidyltransferase</keyword>
<dbReference type="GO" id="GO:0003887">
    <property type="term" value="F:DNA-directed DNA polymerase activity"/>
    <property type="evidence" value="ECO:0007669"/>
    <property type="project" value="UniProtKB-UniRule"/>
</dbReference>
<evidence type="ECO:0000259" key="12">
    <source>
        <dbReference type="Pfam" id="PF02767"/>
    </source>
</evidence>
<sequence length="362" mass="39163">MDLSINNTDFADLIAAPASAAARRSTLPILSNLLIRREAGLLTVTGSDLEIQISSTLPSEGEDFEISADAHKLSAIAKAAPTGAIVIRGDIGKLNVKAGGRYTLPTLPAQDFLLIKTAGDTTTLQCKQGELKTLLKRTLYAAPVNDIRHYLNGLLLKVKDNVLHIVGTDGHRLAAGKIELIEGGKDMEVILPHRAASEIIKRLADNEDPVFISVHGLRHADIRIGGTTLRCLLIDGKFPDWERVLPSKDGKKLNLNRQPLLDMLERIEIMLDRSKPYVNLAVSADKLTASYYGTDGAIEDHIPASFDGGAMEIAFNAGYLKEALRNIPGDTVDIYLSTYERAALIVSAAADTLQTVVMPARN</sequence>
<feature type="domain" description="DNA polymerase III beta sliding clamp central" evidence="12">
    <location>
        <begin position="127"/>
        <end position="240"/>
    </location>
</feature>
<dbReference type="GO" id="GO:0006271">
    <property type="term" value="P:DNA strand elongation involved in DNA replication"/>
    <property type="evidence" value="ECO:0007669"/>
    <property type="project" value="TreeGrafter"/>
</dbReference>
<protein>
    <recommendedName>
        <fullName evidence="3 10">Beta sliding clamp</fullName>
    </recommendedName>
</protein>
<evidence type="ECO:0000313" key="15">
    <source>
        <dbReference type="Proteomes" id="UP000514752"/>
    </source>
</evidence>
<proteinExistence type="inferred from homology"/>
<evidence type="ECO:0000256" key="6">
    <source>
        <dbReference type="ARBA" id="ARBA00022695"/>
    </source>
</evidence>
<evidence type="ECO:0000256" key="7">
    <source>
        <dbReference type="ARBA" id="ARBA00022705"/>
    </source>
</evidence>
<dbReference type="GO" id="GO:0009360">
    <property type="term" value="C:DNA polymerase III complex"/>
    <property type="evidence" value="ECO:0007669"/>
    <property type="project" value="InterPro"/>
</dbReference>
<keyword evidence="9" id="KW-0238">DNA-binding</keyword>
<comment type="subunit">
    <text evidence="10">Forms a ring-shaped head-to-tail homodimer around DNA.</text>
</comment>
<reference evidence="14 15" key="1">
    <citation type="submission" date="2020-07" db="EMBL/GenBank/DDBJ databases">
        <title>Genomic diversity of species in the Neisseriaceae family.</title>
        <authorList>
            <person name="Vincent A.T."/>
            <person name="Bernet E."/>
            <person name="Veyrier F.J."/>
        </authorList>
    </citation>
    <scope>NUCLEOTIDE SEQUENCE [LARGE SCALE GENOMIC DNA]</scope>
    <source>
        <strain evidence="14 15">DSM 22244</strain>
    </source>
</reference>
<keyword evidence="8 10" id="KW-0239">DNA-directed DNA polymerase</keyword>
<dbReference type="Pfam" id="PF00712">
    <property type="entry name" value="DNA_pol3_beta"/>
    <property type="match status" value="1"/>
</dbReference>
<evidence type="ECO:0000256" key="2">
    <source>
        <dbReference type="ARBA" id="ARBA00010752"/>
    </source>
</evidence>
<dbReference type="PIRSF" id="PIRSF000804">
    <property type="entry name" value="DNA_pol_III_b"/>
    <property type="match status" value="1"/>
</dbReference>
<keyword evidence="7 10" id="KW-0235">DNA replication</keyword>
<dbReference type="SMART" id="SM00480">
    <property type="entry name" value="POL3Bc"/>
    <property type="match status" value="1"/>
</dbReference>
<dbReference type="InterPro" id="IPR022634">
    <property type="entry name" value="DNA_polIII_beta_N"/>
</dbReference>
<dbReference type="Pfam" id="PF02768">
    <property type="entry name" value="DNA_pol3_beta_3"/>
    <property type="match status" value="1"/>
</dbReference>
<comment type="function">
    <text evidence="10">Confers DNA tethering and processivity to DNA polymerases and other proteins. Acts as a clamp, forming a ring around DNA (a reaction catalyzed by the clamp-loading complex) which diffuses in an ATP-independent manner freely and bidirectionally along dsDNA. Initially characterized for its ability to contact the catalytic subunit of DNA polymerase III (Pol III), a complex, multichain enzyme responsible for most of the replicative synthesis in bacteria; Pol III exhibits 3'-5' exonuclease proofreading activity. The beta chain is required for initiation of replication as well as for processivity of DNA replication.</text>
</comment>
<evidence type="ECO:0000256" key="3">
    <source>
        <dbReference type="ARBA" id="ARBA00021035"/>
    </source>
</evidence>
<dbReference type="InterPro" id="IPR022637">
    <property type="entry name" value="DNA_polIII_beta_cen"/>
</dbReference>
<evidence type="ECO:0000256" key="9">
    <source>
        <dbReference type="ARBA" id="ARBA00023125"/>
    </source>
</evidence>
<dbReference type="GO" id="GO:0008408">
    <property type="term" value="F:3'-5' exonuclease activity"/>
    <property type="evidence" value="ECO:0007669"/>
    <property type="project" value="InterPro"/>
</dbReference>
<comment type="subcellular location">
    <subcellularLocation>
        <location evidence="1 10">Cytoplasm</location>
    </subcellularLocation>
</comment>
<organism evidence="14 15">
    <name type="scientific">Neisseria shayeganii</name>
    <dbReference type="NCBI Taxonomy" id="607712"/>
    <lineage>
        <taxon>Bacteria</taxon>
        <taxon>Pseudomonadati</taxon>
        <taxon>Pseudomonadota</taxon>
        <taxon>Betaproteobacteria</taxon>
        <taxon>Neisseriales</taxon>
        <taxon>Neisseriaceae</taxon>
        <taxon>Neisseria</taxon>
    </lineage>
</organism>
<dbReference type="CDD" id="cd00140">
    <property type="entry name" value="beta_clamp"/>
    <property type="match status" value="1"/>
</dbReference>
<dbReference type="NCBIfam" id="TIGR00663">
    <property type="entry name" value="dnan"/>
    <property type="match status" value="1"/>
</dbReference>
<dbReference type="InterPro" id="IPR022635">
    <property type="entry name" value="DNA_polIII_beta_C"/>
</dbReference>
<dbReference type="Pfam" id="PF02767">
    <property type="entry name" value="DNA_pol3_beta_2"/>
    <property type="match status" value="1"/>
</dbReference>
<dbReference type="PANTHER" id="PTHR30478">
    <property type="entry name" value="DNA POLYMERASE III SUBUNIT BETA"/>
    <property type="match status" value="1"/>
</dbReference>
<dbReference type="Gene3D" id="3.70.10.10">
    <property type="match status" value="1"/>
</dbReference>
<dbReference type="AlphaFoldDB" id="A0A7D7NBA3"/>
<dbReference type="Gene3D" id="3.10.150.10">
    <property type="entry name" value="DNA Polymerase III, subunit A, domain 2"/>
    <property type="match status" value="1"/>
</dbReference>
<evidence type="ECO:0000256" key="4">
    <source>
        <dbReference type="ARBA" id="ARBA00022490"/>
    </source>
</evidence>
<evidence type="ECO:0000256" key="10">
    <source>
        <dbReference type="PIRNR" id="PIRNR000804"/>
    </source>
</evidence>
<dbReference type="SUPFAM" id="SSF55979">
    <property type="entry name" value="DNA clamp"/>
    <property type="match status" value="3"/>
</dbReference>
<feature type="domain" description="DNA polymerase III beta sliding clamp N-terminal" evidence="11">
    <location>
        <begin position="1"/>
        <end position="112"/>
    </location>
</feature>